<name>A0AAU8A9I6_9FIRM</name>
<evidence type="ECO:0000313" key="4">
    <source>
        <dbReference type="EMBL" id="XCC62769.1"/>
    </source>
</evidence>
<evidence type="ECO:0000256" key="1">
    <source>
        <dbReference type="ARBA" id="ARBA00023235"/>
    </source>
</evidence>
<dbReference type="PANTHER" id="PTHR43489:SF1">
    <property type="entry name" value="L-RIBULOSE-5-PHOSPHATE 3-EPIMERASE SGBU-RELATED"/>
    <property type="match status" value="1"/>
</dbReference>
<dbReference type="RefSeq" id="WP_079547440.1">
    <property type="nucleotide sequence ID" value="NZ_CP117826.1"/>
</dbReference>
<dbReference type="InterPro" id="IPR036237">
    <property type="entry name" value="Xyl_isomerase-like_sf"/>
</dbReference>
<dbReference type="EMBL" id="CP117826">
    <property type="protein sequence ID" value="XCC62769.1"/>
    <property type="molecule type" value="Genomic_DNA"/>
</dbReference>
<dbReference type="InterPro" id="IPR013022">
    <property type="entry name" value="Xyl_isomerase-like_TIM-brl"/>
</dbReference>
<dbReference type="AlphaFoldDB" id="A0AAU8A9I6"/>
<dbReference type="InterPro" id="IPR004560">
    <property type="entry name" value="L-Ru-5P_3-Epase"/>
</dbReference>
<accession>A0AAU8A9I6</accession>
<feature type="domain" description="Xylose isomerase-like TIM barrel" evidence="3">
    <location>
        <begin position="26"/>
        <end position="276"/>
    </location>
</feature>
<organism evidence="4">
    <name type="scientific">Christensenella massiliensis</name>
    <dbReference type="NCBI Taxonomy" id="1805714"/>
    <lineage>
        <taxon>Bacteria</taxon>
        <taxon>Bacillati</taxon>
        <taxon>Bacillota</taxon>
        <taxon>Clostridia</taxon>
        <taxon>Christensenellales</taxon>
        <taxon>Christensenellaceae</taxon>
        <taxon>Christensenella</taxon>
    </lineage>
</organism>
<dbReference type="GO" id="GO:0034015">
    <property type="term" value="F:L-ribulose-5-phosphate 3-epimerase activity"/>
    <property type="evidence" value="ECO:0007669"/>
    <property type="project" value="TreeGrafter"/>
</dbReference>
<proteinExistence type="predicted"/>
<gene>
    <name evidence="4" type="ORF">PUP29_02265</name>
</gene>
<sequence length="285" mass="32369">MGLKDCKVGLYEKALPKSFGWKQKIKEAKAAGYDFIEISIDETDEKIARVRSGNPQGIEIREALLEEDFPLLTMCLSGNRRFPIGSMDDGTRNTGLALIREAVDFAVAAGVRIVQLAGYDEYYGPRSKETERRFLDALRSATEYAAQRAVTLAIENVDTDFMNTLSKIKTYVDEVDSPWLKIYADIANLTACGMSMQDLYEDIGCAYTDTIAWHVKDGKLNVIRDTPYGTGIVDFDTFFTFLKEKEYAGLFVMEMWSDQTEESVRYVRTARQFLEEKIEMAYGKR</sequence>
<dbReference type="NCBIfam" id="TIGR00542">
    <property type="entry name" value="hxl6Piso_put"/>
    <property type="match status" value="1"/>
</dbReference>
<dbReference type="Gene3D" id="3.20.20.150">
    <property type="entry name" value="Divalent-metal-dependent TIM barrel enzymes"/>
    <property type="match status" value="1"/>
</dbReference>
<dbReference type="NCBIfam" id="NF009689">
    <property type="entry name" value="PRK13210.1"/>
    <property type="match status" value="1"/>
</dbReference>
<protein>
    <recommendedName>
        <fullName evidence="2">L-ribulose-5-phosphate 3-epimerase</fullName>
    </recommendedName>
</protein>
<keyword evidence="1 4" id="KW-0413">Isomerase</keyword>
<dbReference type="PANTHER" id="PTHR43489">
    <property type="entry name" value="ISOMERASE"/>
    <property type="match status" value="1"/>
</dbReference>
<evidence type="ECO:0000256" key="2">
    <source>
        <dbReference type="NCBIfam" id="TIGR00542"/>
    </source>
</evidence>
<dbReference type="SUPFAM" id="SSF51658">
    <property type="entry name" value="Xylose isomerase-like"/>
    <property type="match status" value="1"/>
</dbReference>
<dbReference type="GO" id="GO:0016861">
    <property type="term" value="F:intramolecular oxidoreductase activity, interconverting aldoses and ketoses"/>
    <property type="evidence" value="ECO:0007669"/>
    <property type="project" value="InterPro"/>
</dbReference>
<dbReference type="Pfam" id="PF01261">
    <property type="entry name" value="AP_endonuc_2"/>
    <property type="match status" value="1"/>
</dbReference>
<dbReference type="GO" id="GO:0019852">
    <property type="term" value="P:L-ascorbic acid metabolic process"/>
    <property type="evidence" value="ECO:0007669"/>
    <property type="project" value="TreeGrafter"/>
</dbReference>
<evidence type="ECO:0000259" key="3">
    <source>
        <dbReference type="Pfam" id="PF01261"/>
    </source>
</evidence>
<dbReference type="InterPro" id="IPR050417">
    <property type="entry name" value="Sugar_Epim/Isomerase"/>
</dbReference>
<reference evidence="4" key="1">
    <citation type="submission" date="2023-02" db="EMBL/GenBank/DDBJ databases">
        <title>Gut commensal Christensenella minuta modulates host metabolism via a new class of secondary bile acids.</title>
        <authorList>
            <person name="Liu C."/>
        </authorList>
    </citation>
    <scope>NUCLEOTIDE SEQUENCE</scope>
    <source>
        <strain evidence="4">CA70</strain>
    </source>
</reference>